<dbReference type="FunFam" id="3.80.10.10:FF:000213">
    <property type="entry name" value="Tyrosine-sulfated glycopeptide receptor 1"/>
    <property type="match status" value="1"/>
</dbReference>
<keyword evidence="15" id="KW-1185">Reference proteome</keyword>
<accession>A0AAQ3KEF6</accession>
<dbReference type="InterPro" id="IPR001611">
    <property type="entry name" value="Leu-rich_rpt"/>
</dbReference>
<evidence type="ECO:0000313" key="14">
    <source>
        <dbReference type="EMBL" id="WOL07284.1"/>
    </source>
</evidence>
<keyword evidence="8" id="KW-0677">Repeat</keyword>
<evidence type="ECO:0000256" key="6">
    <source>
        <dbReference type="ARBA" id="ARBA00022692"/>
    </source>
</evidence>
<evidence type="ECO:0000256" key="10">
    <source>
        <dbReference type="ARBA" id="ARBA00023136"/>
    </source>
</evidence>
<organism evidence="14 15">
    <name type="scientific">Canna indica</name>
    <name type="common">Indian-shot</name>
    <dbReference type="NCBI Taxonomy" id="4628"/>
    <lineage>
        <taxon>Eukaryota</taxon>
        <taxon>Viridiplantae</taxon>
        <taxon>Streptophyta</taxon>
        <taxon>Embryophyta</taxon>
        <taxon>Tracheophyta</taxon>
        <taxon>Spermatophyta</taxon>
        <taxon>Magnoliopsida</taxon>
        <taxon>Liliopsida</taxon>
        <taxon>Zingiberales</taxon>
        <taxon>Cannaceae</taxon>
        <taxon>Canna</taxon>
    </lineage>
</organism>
<keyword evidence="9 11" id="KW-1133">Transmembrane helix</keyword>
<dbReference type="InterPro" id="IPR032675">
    <property type="entry name" value="LRR_dom_sf"/>
</dbReference>
<dbReference type="Pfam" id="PF08263">
    <property type="entry name" value="LRRNT_2"/>
    <property type="match status" value="1"/>
</dbReference>
<evidence type="ECO:0000256" key="9">
    <source>
        <dbReference type="ARBA" id="ARBA00022989"/>
    </source>
</evidence>
<dbReference type="SUPFAM" id="SSF52058">
    <property type="entry name" value="L domain-like"/>
    <property type="match status" value="2"/>
</dbReference>
<keyword evidence="7 12" id="KW-0732">Signal</keyword>
<evidence type="ECO:0000256" key="5">
    <source>
        <dbReference type="ARBA" id="ARBA00022614"/>
    </source>
</evidence>
<evidence type="ECO:0000256" key="12">
    <source>
        <dbReference type="SAM" id="SignalP"/>
    </source>
</evidence>
<gene>
    <name evidence="14" type="ORF">Cni_G16024</name>
</gene>
<dbReference type="FunFam" id="3.80.10.10:FF:000400">
    <property type="entry name" value="Nuclear pore complex protein NUP107"/>
    <property type="match status" value="1"/>
</dbReference>
<dbReference type="PROSITE" id="PS51450">
    <property type="entry name" value="LRR"/>
    <property type="match status" value="1"/>
</dbReference>
<comment type="similarity">
    <text evidence="3">Belongs to the RLP family.</text>
</comment>
<dbReference type="Proteomes" id="UP001327560">
    <property type="component" value="Chromosome 5"/>
</dbReference>
<dbReference type="GO" id="GO:0005886">
    <property type="term" value="C:plasma membrane"/>
    <property type="evidence" value="ECO:0007669"/>
    <property type="project" value="UniProtKB-SubCell"/>
</dbReference>
<evidence type="ECO:0000256" key="11">
    <source>
        <dbReference type="SAM" id="Phobius"/>
    </source>
</evidence>
<protein>
    <recommendedName>
        <fullName evidence="13">Leucine-rich repeat-containing N-terminal plant-type domain-containing protein</fullName>
    </recommendedName>
</protein>
<feature type="signal peptide" evidence="12">
    <location>
        <begin position="1"/>
        <end position="29"/>
    </location>
</feature>
<evidence type="ECO:0000256" key="7">
    <source>
        <dbReference type="ARBA" id="ARBA00022729"/>
    </source>
</evidence>
<evidence type="ECO:0000256" key="3">
    <source>
        <dbReference type="ARBA" id="ARBA00009592"/>
    </source>
</evidence>
<keyword evidence="10 11" id="KW-0472">Membrane</keyword>
<evidence type="ECO:0000256" key="8">
    <source>
        <dbReference type="ARBA" id="ARBA00022737"/>
    </source>
</evidence>
<feature type="transmembrane region" description="Helical" evidence="11">
    <location>
        <begin position="581"/>
        <end position="602"/>
    </location>
</feature>
<dbReference type="InterPro" id="IPR013210">
    <property type="entry name" value="LRR_N_plant-typ"/>
</dbReference>
<dbReference type="InterPro" id="IPR003591">
    <property type="entry name" value="Leu-rich_rpt_typical-subtyp"/>
</dbReference>
<dbReference type="Gene3D" id="3.80.10.10">
    <property type="entry name" value="Ribonuclease Inhibitor"/>
    <property type="match status" value="3"/>
</dbReference>
<dbReference type="PANTHER" id="PTHR48065:SF69">
    <property type="entry name" value="OS07G0466500 PROTEIN"/>
    <property type="match status" value="1"/>
</dbReference>
<evidence type="ECO:0000256" key="2">
    <source>
        <dbReference type="ARBA" id="ARBA00004479"/>
    </source>
</evidence>
<dbReference type="Pfam" id="PF13855">
    <property type="entry name" value="LRR_8"/>
    <property type="match status" value="5"/>
</dbReference>
<keyword evidence="5" id="KW-0433">Leucine-rich repeat</keyword>
<feature type="domain" description="Leucine-rich repeat-containing N-terminal plant-type" evidence="13">
    <location>
        <begin position="40"/>
        <end position="78"/>
    </location>
</feature>
<name>A0AAQ3KEF6_9LILI</name>
<proteinExistence type="inferred from homology"/>
<reference evidence="14 15" key="1">
    <citation type="submission" date="2023-10" db="EMBL/GenBank/DDBJ databases">
        <title>Chromosome-scale genome assembly provides insights into flower coloration mechanisms of Canna indica.</title>
        <authorList>
            <person name="Li C."/>
        </authorList>
    </citation>
    <scope>NUCLEOTIDE SEQUENCE [LARGE SCALE GENOMIC DNA]</scope>
    <source>
        <tissue evidence="14">Flower</tissue>
    </source>
</reference>
<feature type="chain" id="PRO_5043007753" description="Leucine-rich repeat-containing N-terminal plant-type domain-containing protein" evidence="12">
    <location>
        <begin position="30"/>
        <end position="614"/>
    </location>
</feature>
<keyword evidence="6 11" id="KW-0812">Transmembrane</keyword>
<sequence length="614" mass="68356">MIKSTRPSPSTPSFRLLSLLFLFYFKTDAFNYSQNSICNSNDLKALYDFSQSLDTKIYVWPLPKENSSRCCSWPGVHCALLQTPFSPNSGKVRVVGLDLSGKGLQGVLSSSISGLENLSFLNLSHNSFRGSIPPELFHLKLLQTLDLSSNQFSGELSPGIGNLSSLHHLDIDNNNFTGIIPDAFYDMQNLQVFSAESNRFVGGLPASLSSCSMLTLLSLSNNSLDGIIDLNFTQLPRLTKLDLERNRFHGLIPEALSSCKALEIISFARNNLSGRIPKKLSELQSLNFLNVGVNRLSNISEAFEVLQECHNLTVLILSWNFQGETISVKEIRGFRNIRVLGVGNCALTGSIPTWFRNLKELRALDLHLNQLNGGIPSWIGEFVHLSSLELSSNLLSGIIPVSLTQVKSLTSGVTQKDEVSSFDPPFFKWDRDNFIYDDIKYKHYTDFPPLLDLSHNKLNGPIPKEFGNFKYLHVLDLSWNKLSGSIPEELSGMVNLEKLDLSFNNLSGSIPSSLTRLTFLSSFSVAYNHLQGLIPSAAQFFSFPCSSFEGNPGLYSNSPHFCNSNLNTTDQKEGDKEEENFIVFGLPFAIGFVVSFLATVYLSMCCYDPNYHYE</sequence>
<evidence type="ECO:0000256" key="4">
    <source>
        <dbReference type="ARBA" id="ARBA00022475"/>
    </source>
</evidence>
<comment type="subcellular location">
    <subcellularLocation>
        <location evidence="1">Cell membrane</location>
    </subcellularLocation>
    <subcellularLocation>
        <location evidence="2">Membrane</location>
        <topology evidence="2">Single-pass type I membrane protein</topology>
    </subcellularLocation>
</comment>
<keyword evidence="4" id="KW-1003">Cell membrane</keyword>
<evidence type="ECO:0000256" key="1">
    <source>
        <dbReference type="ARBA" id="ARBA00004236"/>
    </source>
</evidence>
<evidence type="ECO:0000259" key="13">
    <source>
        <dbReference type="Pfam" id="PF08263"/>
    </source>
</evidence>
<dbReference type="PANTHER" id="PTHR48065">
    <property type="entry name" value="OS10G0469600 PROTEIN"/>
    <property type="match status" value="1"/>
</dbReference>
<evidence type="ECO:0000313" key="15">
    <source>
        <dbReference type="Proteomes" id="UP001327560"/>
    </source>
</evidence>
<dbReference type="AlphaFoldDB" id="A0AAQ3KEF6"/>
<dbReference type="SMART" id="SM00369">
    <property type="entry name" value="LRR_TYP"/>
    <property type="match status" value="6"/>
</dbReference>
<dbReference type="EMBL" id="CP136894">
    <property type="protein sequence ID" value="WOL07284.1"/>
    <property type="molecule type" value="Genomic_DNA"/>
</dbReference>